<dbReference type="PANTHER" id="PTHR16266">
    <property type="entry name" value="WD REPEAT DOMAIN 9"/>
    <property type="match status" value="1"/>
</dbReference>
<dbReference type="Proteomes" id="UP001153678">
    <property type="component" value="Unassembled WGS sequence"/>
</dbReference>
<dbReference type="SMART" id="SM00320">
    <property type="entry name" value="WD40"/>
    <property type="match status" value="5"/>
</dbReference>
<gene>
    <name evidence="7" type="ORF">FWILDA_LOCUS5143</name>
</gene>
<evidence type="ECO:0000313" key="8">
    <source>
        <dbReference type="Proteomes" id="UP001153678"/>
    </source>
</evidence>
<dbReference type="GO" id="GO:0005634">
    <property type="term" value="C:nucleus"/>
    <property type="evidence" value="ECO:0007669"/>
    <property type="project" value="TreeGrafter"/>
</dbReference>
<feature type="domain" description="BRWD/PHIP N-terminal" evidence="6">
    <location>
        <begin position="9"/>
        <end position="72"/>
    </location>
</feature>
<dbReference type="GO" id="GO:0008360">
    <property type="term" value="P:regulation of cell shape"/>
    <property type="evidence" value="ECO:0007669"/>
    <property type="project" value="TreeGrafter"/>
</dbReference>
<evidence type="ECO:0000256" key="1">
    <source>
        <dbReference type="ARBA" id="ARBA00022574"/>
    </source>
</evidence>
<evidence type="ECO:0000256" key="2">
    <source>
        <dbReference type="ARBA" id="ARBA00022737"/>
    </source>
</evidence>
<organism evidence="7 8">
    <name type="scientific">Funneliformis geosporum</name>
    <dbReference type="NCBI Taxonomy" id="1117311"/>
    <lineage>
        <taxon>Eukaryota</taxon>
        <taxon>Fungi</taxon>
        <taxon>Fungi incertae sedis</taxon>
        <taxon>Mucoromycota</taxon>
        <taxon>Glomeromycotina</taxon>
        <taxon>Glomeromycetes</taxon>
        <taxon>Glomerales</taxon>
        <taxon>Glomeraceae</taxon>
        <taxon>Funneliformis</taxon>
    </lineage>
</organism>
<comment type="caution">
    <text evidence="7">The sequence shown here is derived from an EMBL/GenBank/DDBJ whole genome shotgun (WGS) entry which is preliminary data.</text>
</comment>
<accession>A0A9W4SLQ4</accession>
<keyword evidence="2" id="KW-0677">Repeat</keyword>
<dbReference type="InterPro" id="IPR020472">
    <property type="entry name" value="WD40_PAC1"/>
</dbReference>
<dbReference type="InterPro" id="IPR052060">
    <property type="entry name" value="Bromo_WD_repeat"/>
</dbReference>
<dbReference type="GO" id="GO:0007010">
    <property type="term" value="P:cytoskeleton organization"/>
    <property type="evidence" value="ECO:0007669"/>
    <property type="project" value="TreeGrafter"/>
</dbReference>
<protein>
    <submittedName>
        <fullName evidence="7">11732_t:CDS:1</fullName>
    </submittedName>
</protein>
<evidence type="ECO:0000259" key="6">
    <source>
        <dbReference type="Pfam" id="PF25437"/>
    </source>
</evidence>
<dbReference type="PROSITE" id="PS50294">
    <property type="entry name" value="WD_REPEATS_REGION"/>
    <property type="match status" value="3"/>
</dbReference>
<dbReference type="Gene3D" id="2.130.10.10">
    <property type="entry name" value="YVTN repeat-like/Quinoprotein amine dehydrogenase"/>
    <property type="match status" value="2"/>
</dbReference>
<feature type="repeat" description="WD" evidence="3">
    <location>
        <begin position="178"/>
        <end position="219"/>
    </location>
</feature>
<dbReference type="InterPro" id="IPR024977">
    <property type="entry name" value="Apc4-like_WD40_dom"/>
</dbReference>
<dbReference type="InterPro" id="IPR019775">
    <property type="entry name" value="WD40_repeat_CS"/>
</dbReference>
<name>A0A9W4SLQ4_9GLOM</name>
<feature type="repeat" description="WD" evidence="3">
    <location>
        <begin position="548"/>
        <end position="579"/>
    </location>
</feature>
<dbReference type="PROSITE" id="PS00678">
    <property type="entry name" value="WD_REPEATS_1"/>
    <property type="match status" value="2"/>
</dbReference>
<feature type="region of interest" description="Disordered" evidence="4">
    <location>
        <begin position="317"/>
        <end position="375"/>
    </location>
</feature>
<dbReference type="InterPro" id="IPR015943">
    <property type="entry name" value="WD40/YVTN_repeat-like_dom_sf"/>
</dbReference>
<dbReference type="Pfam" id="PF12894">
    <property type="entry name" value="ANAPC4_WD40"/>
    <property type="match status" value="1"/>
</dbReference>
<dbReference type="GO" id="GO:0006357">
    <property type="term" value="P:regulation of transcription by RNA polymerase II"/>
    <property type="evidence" value="ECO:0007669"/>
    <property type="project" value="TreeGrafter"/>
</dbReference>
<dbReference type="PROSITE" id="PS50082">
    <property type="entry name" value="WD_REPEATS_2"/>
    <property type="match status" value="3"/>
</dbReference>
<evidence type="ECO:0000256" key="4">
    <source>
        <dbReference type="SAM" id="MobiDB-lite"/>
    </source>
</evidence>
<dbReference type="Pfam" id="PF00400">
    <property type="entry name" value="WD40"/>
    <property type="match status" value="2"/>
</dbReference>
<feature type="domain" description="Anaphase-promoting complex subunit 4-like WD40" evidence="5">
    <location>
        <begin position="594"/>
        <end position="647"/>
    </location>
</feature>
<proteinExistence type="predicted"/>
<dbReference type="PRINTS" id="PR00320">
    <property type="entry name" value="GPROTEINBRPT"/>
</dbReference>
<feature type="compositionally biased region" description="Polar residues" evidence="4">
    <location>
        <begin position="512"/>
        <end position="525"/>
    </location>
</feature>
<keyword evidence="1 3" id="KW-0853">WD repeat</keyword>
<dbReference type="EMBL" id="CAMKVN010000833">
    <property type="protein sequence ID" value="CAI2171564.1"/>
    <property type="molecule type" value="Genomic_DNA"/>
</dbReference>
<dbReference type="OrthoDB" id="538223at2759"/>
<evidence type="ECO:0000259" key="5">
    <source>
        <dbReference type="Pfam" id="PF12894"/>
    </source>
</evidence>
<dbReference type="SUPFAM" id="SSF50998">
    <property type="entry name" value="Quinoprotein alcohol dehydrogenase-like"/>
    <property type="match status" value="1"/>
</dbReference>
<reference evidence="7" key="1">
    <citation type="submission" date="2022-08" db="EMBL/GenBank/DDBJ databases">
        <authorList>
            <person name="Kallberg Y."/>
            <person name="Tangrot J."/>
            <person name="Rosling A."/>
        </authorList>
    </citation>
    <scope>NUCLEOTIDE SEQUENCE</scope>
    <source>
        <strain evidence="7">Wild A</strain>
    </source>
</reference>
<keyword evidence="8" id="KW-1185">Reference proteome</keyword>
<evidence type="ECO:0000256" key="3">
    <source>
        <dbReference type="PROSITE-ProRule" id="PRU00221"/>
    </source>
</evidence>
<feature type="region of interest" description="Disordered" evidence="4">
    <location>
        <begin position="491"/>
        <end position="535"/>
    </location>
</feature>
<feature type="repeat" description="WD" evidence="3">
    <location>
        <begin position="641"/>
        <end position="683"/>
    </location>
</feature>
<dbReference type="InterPro" id="IPR001680">
    <property type="entry name" value="WD40_rpt"/>
</dbReference>
<evidence type="ECO:0000313" key="7">
    <source>
        <dbReference type="EMBL" id="CAI2171564.1"/>
    </source>
</evidence>
<feature type="compositionally biased region" description="Basic and acidic residues" evidence="4">
    <location>
        <begin position="357"/>
        <end position="371"/>
    </location>
</feature>
<dbReference type="AlphaFoldDB" id="A0A9W4SLQ4"/>
<dbReference type="Pfam" id="PF25437">
    <property type="entry name" value="BRWD1_N"/>
    <property type="match status" value="1"/>
</dbReference>
<dbReference type="PANTHER" id="PTHR16266:SF17">
    <property type="entry name" value="BRWD3"/>
    <property type="match status" value="1"/>
</dbReference>
<feature type="region of interest" description="Disordered" evidence="4">
    <location>
        <begin position="429"/>
        <end position="466"/>
    </location>
</feature>
<feature type="compositionally biased region" description="Basic and acidic residues" evidence="4">
    <location>
        <begin position="494"/>
        <end position="511"/>
    </location>
</feature>
<dbReference type="InterPro" id="IPR011047">
    <property type="entry name" value="Quinoprotein_ADH-like_sf"/>
</dbReference>
<dbReference type="InterPro" id="IPR057452">
    <property type="entry name" value="BRWD/PHIP_N"/>
</dbReference>
<sequence length="710" mass="79893">MSEQQHFNVKNEFTNLEREAMFQVARFLQKFPQTQRAHQALVKDLTDHPELLPLRTDFEGNTHLQTYDELVRLPCRPLNVGKLRENLYQSETSKCPEIDARRARLGLAQHAPSRFLAGLVDQNPAAAVVSRELGGGRIKSSQPIRVIYNDYKQGSESSRDDRLAKVWCTGTGVLLRSLQGHRSVISDMAISKDGYLLATASEDTTVLVWDLEKYQVVNCLRMDDAVTSIAFSPSPLIENRYILTTSDNWYTWLAKYERIKSTTSFGELNKIKPTNAVGRVRMKCSAFNHTGSLFAVSGTDGLIRVFSTITLEDSKVIEEEKEGGSEANVLESGEKGKSDEDEEEIDILDVVMPRPFVSREEKGEEKQENKRKNSISVRRISVCSEHNQEKTLFPGSPRYTESNIIASPINVGYTNISASPITTLGASSTLQNNTADTDSDEDTYSVGSNFSFGPMSPPSNEQQSNVPSQNIVISPAHSPIRSQEVLQPIQTKTHQVEEKRHSVNKTEEDNKSSTNHEISNPNAGQKNKKDNKKNDVSKLFGPFHISDLDGHVRTVNSLEFAHGDNRLLSGSDDGTARIWRYNYLKQQWISITLVVSDKSPESDCRVTAMRWSADDALVVLGDNKGHIRVYDSQNGELKIEIHAHSNDLYVLDIHPHDWRTIMSAGYDGKISMWDIQDGRNVKTWDRSSLKFIDENLDLKFHDGKFRDDGK</sequence>